<reference evidence="1 2" key="1">
    <citation type="submission" date="2019-07" db="EMBL/GenBank/DDBJ databases">
        <title>Genomic Encyclopedia of Type Strains, Phase IV (KMG-IV): sequencing the most valuable type-strain genomes for metagenomic binning, comparative biology and taxonomic classification.</title>
        <authorList>
            <person name="Goeker M."/>
        </authorList>
    </citation>
    <scope>NUCLEOTIDE SEQUENCE [LARGE SCALE GENOMIC DNA]</scope>
    <source>
        <strain evidence="1 2">DSM 18961</strain>
    </source>
</reference>
<comment type="caution">
    <text evidence="1">The sequence shown here is derived from an EMBL/GenBank/DDBJ whole genome shotgun (WGS) entry which is preliminary data.</text>
</comment>
<proteinExistence type="predicted"/>
<gene>
    <name evidence="1" type="ORF">C7447_103140</name>
</gene>
<dbReference type="RefSeq" id="WP_148870314.1">
    <property type="nucleotide sequence ID" value="NZ_VNIA01000003.1"/>
</dbReference>
<dbReference type="AlphaFoldDB" id="A0A5S5DPV7"/>
<protein>
    <submittedName>
        <fullName evidence="1">Uncharacterized protein</fullName>
    </submittedName>
</protein>
<accession>A0A5S5DPV7</accession>
<keyword evidence="2" id="KW-1185">Reference proteome</keyword>
<evidence type="ECO:0000313" key="2">
    <source>
        <dbReference type="Proteomes" id="UP000323136"/>
    </source>
</evidence>
<name>A0A5S5DPV7_9FLAO</name>
<dbReference type="EMBL" id="VNIA01000003">
    <property type="protein sequence ID" value="TYP97973.1"/>
    <property type="molecule type" value="Genomic_DNA"/>
</dbReference>
<organism evidence="1 2">
    <name type="scientific">Tenacibaculum adriaticum</name>
    <dbReference type="NCBI Taxonomy" id="413713"/>
    <lineage>
        <taxon>Bacteria</taxon>
        <taxon>Pseudomonadati</taxon>
        <taxon>Bacteroidota</taxon>
        <taxon>Flavobacteriia</taxon>
        <taxon>Flavobacteriales</taxon>
        <taxon>Flavobacteriaceae</taxon>
        <taxon>Tenacibaculum</taxon>
    </lineage>
</organism>
<evidence type="ECO:0000313" key="1">
    <source>
        <dbReference type="EMBL" id="TYP97973.1"/>
    </source>
</evidence>
<dbReference type="Proteomes" id="UP000323136">
    <property type="component" value="Unassembled WGS sequence"/>
</dbReference>
<sequence length="93" mass="10195">MSKIQITPEKVDFGTDQVSIKDSSLLTKLVVNQNETVDFIKNEFPQFSLDDITIDDIGIITIKNPEFSDALKAKFENFNPLAAVKNGVCGAGC</sequence>